<dbReference type="EC" id="3.2.2.27" evidence="3"/>
<dbReference type="OrthoDB" id="5290748at2"/>
<comment type="caution">
    <text evidence="14">The sequence shown here is derived from an EMBL/GenBank/DDBJ whole genome shotgun (WGS) entry which is preliminary data.</text>
</comment>
<evidence type="ECO:0000256" key="5">
    <source>
        <dbReference type="ARBA" id="ARBA00022485"/>
    </source>
</evidence>
<dbReference type="InterPro" id="IPR051536">
    <property type="entry name" value="UDG_Type-4/5"/>
</dbReference>
<dbReference type="InterPro" id="IPR005273">
    <property type="entry name" value="Ura-DNA_glyco_family4"/>
</dbReference>
<comment type="catalytic activity">
    <reaction evidence="1">
        <text>Hydrolyzes single-stranded DNA or mismatched double-stranded DNA and polynucleotides, releasing free uracil.</text>
        <dbReference type="EC" id="3.2.2.27"/>
    </reaction>
</comment>
<keyword evidence="6" id="KW-0479">Metal-binding</keyword>
<keyword evidence="10" id="KW-0411">Iron-sulfur</keyword>
<dbReference type="Proteomes" id="UP000218831">
    <property type="component" value="Unassembled WGS sequence"/>
</dbReference>
<evidence type="ECO:0000256" key="2">
    <source>
        <dbReference type="ARBA" id="ARBA00006521"/>
    </source>
</evidence>
<dbReference type="NCBIfam" id="TIGR00758">
    <property type="entry name" value="UDG_fam4"/>
    <property type="match status" value="1"/>
</dbReference>
<dbReference type="AlphaFoldDB" id="A0A2A2G7M2"/>
<dbReference type="InterPro" id="IPR036895">
    <property type="entry name" value="Uracil-DNA_glycosylase-like_sf"/>
</dbReference>
<dbReference type="CDD" id="cd10030">
    <property type="entry name" value="UDG-F4_TTUDGA_SPO1dp_like"/>
    <property type="match status" value="1"/>
</dbReference>
<evidence type="ECO:0000313" key="15">
    <source>
        <dbReference type="Proteomes" id="UP000218831"/>
    </source>
</evidence>
<evidence type="ECO:0000256" key="11">
    <source>
        <dbReference type="ARBA" id="ARBA00023204"/>
    </source>
</evidence>
<feature type="region of interest" description="Disordered" evidence="12">
    <location>
        <begin position="29"/>
        <end position="87"/>
    </location>
</feature>
<evidence type="ECO:0000256" key="3">
    <source>
        <dbReference type="ARBA" id="ARBA00012030"/>
    </source>
</evidence>
<dbReference type="Gene3D" id="3.40.470.10">
    <property type="entry name" value="Uracil-DNA glycosylase-like domain"/>
    <property type="match status" value="1"/>
</dbReference>
<protein>
    <recommendedName>
        <fullName evidence="4">Type-4 uracil-DNA glycosylase</fullName>
        <ecNumber evidence="3">3.2.2.27</ecNumber>
    </recommendedName>
</protein>
<dbReference type="GO" id="GO:0046872">
    <property type="term" value="F:metal ion binding"/>
    <property type="evidence" value="ECO:0007669"/>
    <property type="project" value="UniProtKB-KW"/>
</dbReference>
<dbReference type="GO" id="GO:0051539">
    <property type="term" value="F:4 iron, 4 sulfur cluster binding"/>
    <property type="evidence" value="ECO:0007669"/>
    <property type="project" value="UniProtKB-KW"/>
</dbReference>
<feature type="compositionally biased region" description="Low complexity" evidence="12">
    <location>
        <begin position="43"/>
        <end position="58"/>
    </location>
</feature>
<feature type="domain" description="Uracil-DNA glycosylase-like" evidence="13">
    <location>
        <begin position="128"/>
        <end position="278"/>
    </location>
</feature>
<evidence type="ECO:0000256" key="8">
    <source>
        <dbReference type="ARBA" id="ARBA00022801"/>
    </source>
</evidence>
<keyword evidence="11" id="KW-0234">DNA repair</keyword>
<dbReference type="InterPro" id="IPR005122">
    <property type="entry name" value="Uracil-DNA_glycosylase-like"/>
</dbReference>
<evidence type="ECO:0000256" key="9">
    <source>
        <dbReference type="ARBA" id="ARBA00023004"/>
    </source>
</evidence>
<evidence type="ECO:0000256" key="1">
    <source>
        <dbReference type="ARBA" id="ARBA00001400"/>
    </source>
</evidence>
<dbReference type="SUPFAM" id="SSF52141">
    <property type="entry name" value="Uracil-DNA glycosylase-like"/>
    <property type="match status" value="1"/>
</dbReference>
<dbReference type="GO" id="GO:0004844">
    <property type="term" value="F:uracil DNA N-glycosylase activity"/>
    <property type="evidence" value="ECO:0007669"/>
    <property type="project" value="UniProtKB-EC"/>
</dbReference>
<keyword evidence="7" id="KW-0227">DNA damage</keyword>
<evidence type="ECO:0000259" key="13">
    <source>
        <dbReference type="SMART" id="SM00986"/>
    </source>
</evidence>
<organism evidence="14 15">
    <name type="scientific">Fodinibius salipaludis</name>
    <dbReference type="NCBI Taxonomy" id="2032627"/>
    <lineage>
        <taxon>Bacteria</taxon>
        <taxon>Pseudomonadati</taxon>
        <taxon>Balneolota</taxon>
        <taxon>Balneolia</taxon>
        <taxon>Balneolales</taxon>
        <taxon>Balneolaceae</taxon>
        <taxon>Fodinibius</taxon>
    </lineage>
</organism>
<evidence type="ECO:0000256" key="7">
    <source>
        <dbReference type="ARBA" id="ARBA00022763"/>
    </source>
</evidence>
<evidence type="ECO:0000313" key="14">
    <source>
        <dbReference type="EMBL" id="PAU92859.1"/>
    </source>
</evidence>
<keyword evidence="5" id="KW-0004">4Fe-4S</keyword>
<gene>
    <name evidence="14" type="ORF">CK503_14320</name>
</gene>
<keyword evidence="9" id="KW-0408">Iron</keyword>
<feature type="compositionally biased region" description="Polar residues" evidence="12">
    <location>
        <begin position="59"/>
        <end position="77"/>
    </location>
</feature>
<evidence type="ECO:0000256" key="6">
    <source>
        <dbReference type="ARBA" id="ARBA00022723"/>
    </source>
</evidence>
<comment type="similarity">
    <text evidence="2">Belongs to the uracil-DNA glycosylase (UDG) superfamily. Type 4 (UDGa) family.</text>
</comment>
<evidence type="ECO:0000256" key="12">
    <source>
        <dbReference type="SAM" id="MobiDB-lite"/>
    </source>
</evidence>
<sequence>MADSNRYPKDIIDDAINFIEKERELYGDFSVNPKSKESTQDESPASQSTSAGSSSNNTVTEPSLQETSSSKNNQQEEGFTPQEGLFNKDESNDVYYHIDKCNSLDELNALCQKADVLRTDLEGTQLVFGVGNPDADLMIIGEAPGAEEDKQGEPFVGKAGQLLNKILDAINFKREDVYIANILKHRPPNNRNPKPEERERSLPFLLRQIDLIEPKLILAVGKVAAQTLLDKNLSLTKMRGQFHDFRGKYELLATYHPAALLRHPKWKRPTWKDVQLLRERYDELGGQP</sequence>
<dbReference type="SMART" id="SM00987">
    <property type="entry name" value="UreE_C"/>
    <property type="match status" value="1"/>
</dbReference>
<proteinExistence type="inferred from homology"/>
<dbReference type="Pfam" id="PF03167">
    <property type="entry name" value="UDG"/>
    <property type="match status" value="1"/>
</dbReference>
<dbReference type="SMART" id="SM00986">
    <property type="entry name" value="UDG"/>
    <property type="match status" value="1"/>
</dbReference>
<evidence type="ECO:0000256" key="10">
    <source>
        <dbReference type="ARBA" id="ARBA00023014"/>
    </source>
</evidence>
<dbReference type="PANTHER" id="PTHR33693">
    <property type="entry name" value="TYPE-5 URACIL-DNA GLYCOSYLASE"/>
    <property type="match status" value="1"/>
</dbReference>
<dbReference type="RefSeq" id="WP_095607515.1">
    <property type="nucleotide sequence ID" value="NZ_NSKE01000012.1"/>
</dbReference>
<dbReference type="GO" id="GO:0006281">
    <property type="term" value="P:DNA repair"/>
    <property type="evidence" value="ECO:0007669"/>
    <property type="project" value="UniProtKB-KW"/>
</dbReference>
<dbReference type="PANTHER" id="PTHR33693:SF1">
    <property type="entry name" value="TYPE-4 URACIL-DNA GLYCOSYLASE"/>
    <property type="match status" value="1"/>
</dbReference>
<keyword evidence="8" id="KW-0378">Hydrolase</keyword>
<reference evidence="14 15" key="1">
    <citation type="submission" date="2017-08" db="EMBL/GenBank/DDBJ databases">
        <title>Aliifodinibius alkalisoli sp. nov., isolated from saline alkaline soil.</title>
        <authorList>
            <person name="Liu D."/>
            <person name="Zhang G."/>
        </authorList>
    </citation>
    <scope>NUCLEOTIDE SEQUENCE [LARGE SCALE GENOMIC DNA]</scope>
    <source>
        <strain evidence="14 15">WN023</strain>
    </source>
</reference>
<name>A0A2A2G7M2_9BACT</name>
<evidence type="ECO:0000256" key="4">
    <source>
        <dbReference type="ARBA" id="ARBA00019403"/>
    </source>
</evidence>
<accession>A0A2A2G7M2</accession>
<dbReference type="EMBL" id="NSKE01000012">
    <property type="protein sequence ID" value="PAU92859.1"/>
    <property type="molecule type" value="Genomic_DNA"/>
</dbReference>
<keyword evidence="15" id="KW-1185">Reference proteome</keyword>